<accession>A0A6H1Q1A9</accession>
<name>A0A6H1Q1A9_9PROT</name>
<dbReference type="GO" id="GO:0016706">
    <property type="term" value="F:2-oxoglutarate-dependent dioxygenase activity"/>
    <property type="evidence" value="ECO:0007669"/>
    <property type="project" value="UniProtKB-ARBA"/>
</dbReference>
<dbReference type="PANTHER" id="PTHR20883">
    <property type="entry name" value="PHYTANOYL-COA DIOXYGENASE DOMAIN CONTAINING 1"/>
    <property type="match status" value="1"/>
</dbReference>
<dbReference type="EMBL" id="CP038852">
    <property type="protein sequence ID" value="QIZ20608.1"/>
    <property type="molecule type" value="Genomic_DNA"/>
</dbReference>
<dbReference type="RefSeq" id="WP_168606494.1">
    <property type="nucleotide sequence ID" value="NZ_CP038852.1"/>
</dbReference>
<dbReference type="InterPro" id="IPR008775">
    <property type="entry name" value="Phytyl_CoA_dOase-like"/>
</dbReference>
<protein>
    <submittedName>
        <fullName evidence="1">Deoxygenase</fullName>
    </submittedName>
</protein>
<gene>
    <name evidence="1" type="ORF">E5R92_02255</name>
</gene>
<dbReference type="SUPFAM" id="SSF51197">
    <property type="entry name" value="Clavaminate synthase-like"/>
    <property type="match status" value="1"/>
</dbReference>
<organism evidence="1 2">
    <name type="scientific">Candidatus Pelagibacter giovannonii</name>
    <dbReference type="NCBI Taxonomy" id="2563896"/>
    <lineage>
        <taxon>Bacteria</taxon>
        <taxon>Pseudomonadati</taxon>
        <taxon>Pseudomonadota</taxon>
        <taxon>Alphaproteobacteria</taxon>
        <taxon>Candidatus Pelagibacterales</taxon>
        <taxon>Candidatus Pelagibacteraceae</taxon>
        <taxon>Candidatus Pelagibacter</taxon>
    </lineage>
</organism>
<dbReference type="AlphaFoldDB" id="A0A6H1Q1A9"/>
<proteinExistence type="predicted"/>
<reference evidence="1 2" key="1">
    <citation type="journal article" date="2020" name="Nat. Microbiol.">
        <title>Lysogenic host-virus interactions in SAR11 marine bacteria.</title>
        <authorList>
            <person name="Morris R.M."/>
            <person name="Cain K.R."/>
            <person name="Hvorecny K.L."/>
            <person name="Kollman J.M."/>
        </authorList>
    </citation>
    <scope>NUCLEOTIDE SEQUENCE [LARGE SCALE GENOMIC DNA]</scope>
    <source>
        <strain evidence="1 2">NP1</strain>
    </source>
</reference>
<evidence type="ECO:0000313" key="2">
    <source>
        <dbReference type="Proteomes" id="UP000501094"/>
    </source>
</evidence>
<dbReference type="PANTHER" id="PTHR20883:SF49">
    <property type="entry name" value="PHYTANOYL-COA DIOXYGENASE"/>
    <property type="match status" value="1"/>
</dbReference>
<dbReference type="Proteomes" id="UP000501094">
    <property type="component" value="Chromosome"/>
</dbReference>
<dbReference type="KEGG" id="peg:E5R92_02255"/>
<dbReference type="GO" id="GO:0005506">
    <property type="term" value="F:iron ion binding"/>
    <property type="evidence" value="ECO:0007669"/>
    <property type="project" value="UniProtKB-ARBA"/>
</dbReference>
<evidence type="ECO:0000313" key="1">
    <source>
        <dbReference type="EMBL" id="QIZ20608.1"/>
    </source>
</evidence>
<sequence length="277" mass="32300">MSKIITKAEVDLFKKDGAVLIKGKFDSAWIEKLKKGIKKGKESPSPRFVNHTKDQKLPGYYEDFWTWNLHEEFKDFIFNSPTPKIAAELLEAQKINLVMDNWFFREAGSKSSPPFHHDISYFDFEGSMCVLWLPLESVKKEDGIAWVKGSHLWEKLFLRTRFNDGHEVDGKVGVVNGKKYELTPNILENKDNYEFLQWDLEVGDCIYFDIRTLHGGLNTVTPKKDIHRYTLRMAKENSKIIYRGDWAREERVIMEDNGYKNGDDLSGKMFPTLFEIS</sequence>
<dbReference type="Pfam" id="PF05721">
    <property type="entry name" value="PhyH"/>
    <property type="match status" value="1"/>
</dbReference>
<keyword evidence="2" id="KW-1185">Reference proteome</keyword>
<dbReference type="Gene3D" id="2.60.120.620">
    <property type="entry name" value="q2cbj1_9rhob like domain"/>
    <property type="match status" value="1"/>
</dbReference>